<evidence type="ECO:0000256" key="1">
    <source>
        <dbReference type="SAM" id="MobiDB-lite"/>
    </source>
</evidence>
<proteinExistence type="predicted"/>
<reference evidence="3 5" key="2">
    <citation type="submission" date="2023-07" db="EMBL/GenBank/DDBJ databases">
        <title>Sequencing the genomes of 1000 actinobacteria strains.</title>
        <authorList>
            <person name="Klenk H.-P."/>
        </authorList>
    </citation>
    <scope>NUCLEOTIDE SEQUENCE [LARGE SCALE GENOMIC DNA]</scope>
    <source>
        <strain evidence="3 5">DSM 44724</strain>
    </source>
</reference>
<feature type="region of interest" description="Disordered" evidence="1">
    <location>
        <begin position="674"/>
        <end position="709"/>
    </location>
</feature>
<evidence type="ECO:0000313" key="3">
    <source>
        <dbReference type="EMBL" id="MDR7340037.1"/>
    </source>
</evidence>
<evidence type="ECO:0000313" key="4">
    <source>
        <dbReference type="Proteomes" id="UP001145799"/>
    </source>
</evidence>
<comment type="caution">
    <text evidence="2">The sequence shown here is derived from an EMBL/GenBank/DDBJ whole genome shotgun (WGS) entry which is preliminary data.</text>
</comment>
<name>A0A9X3SZE4_9ACTN</name>
<dbReference type="AlphaFoldDB" id="A0A9X3SZE4"/>
<organism evidence="2 4">
    <name type="scientific">Glycomyces lechevalierae</name>
    <dbReference type="NCBI Taxonomy" id="256034"/>
    <lineage>
        <taxon>Bacteria</taxon>
        <taxon>Bacillati</taxon>
        <taxon>Actinomycetota</taxon>
        <taxon>Actinomycetes</taxon>
        <taxon>Glycomycetales</taxon>
        <taxon>Glycomycetaceae</taxon>
        <taxon>Glycomyces</taxon>
    </lineage>
</organism>
<dbReference type="EMBL" id="JAVDYD010000001">
    <property type="protein sequence ID" value="MDR7340037.1"/>
    <property type="molecule type" value="Genomic_DNA"/>
</dbReference>
<gene>
    <name evidence="3" type="ORF">J2S69_003756</name>
    <name evidence="2" type="ORF">O2L01_19985</name>
</gene>
<accession>A0A9X3SZE4</accession>
<feature type="compositionally biased region" description="Basic and acidic residues" evidence="1">
    <location>
        <begin position="690"/>
        <end position="699"/>
    </location>
</feature>
<evidence type="ECO:0000313" key="2">
    <source>
        <dbReference type="EMBL" id="MDA1387286.1"/>
    </source>
</evidence>
<dbReference type="EMBL" id="JAPZVQ010000015">
    <property type="protein sequence ID" value="MDA1387286.1"/>
    <property type="molecule type" value="Genomic_DNA"/>
</dbReference>
<dbReference type="Proteomes" id="UP001183604">
    <property type="component" value="Unassembled WGS sequence"/>
</dbReference>
<feature type="region of interest" description="Disordered" evidence="1">
    <location>
        <begin position="577"/>
        <end position="599"/>
    </location>
</feature>
<dbReference type="Proteomes" id="UP001145799">
    <property type="component" value="Unassembled WGS sequence"/>
</dbReference>
<reference evidence="2" key="1">
    <citation type="submission" date="2022-12" db="EMBL/GenBank/DDBJ databases">
        <title>Gycomyces niveus sp.nov., a novel actinomycete isolated from soil in Shouguang.</title>
        <authorList>
            <person name="Yang X."/>
        </authorList>
    </citation>
    <scope>NUCLEOTIDE SEQUENCE</scope>
    <source>
        <strain evidence="2">DSM 44724</strain>
    </source>
</reference>
<protein>
    <submittedName>
        <fullName evidence="2">Uncharacterized protein</fullName>
    </submittedName>
</protein>
<keyword evidence="5" id="KW-1185">Reference proteome</keyword>
<evidence type="ECO:0000313" key="5">
    <source>
        <dbReference type="Proteomes" id="UP001183604"/>
    </source>
</evidence>
<sequence>MARRLVGVGEGEEAAGLAERVGHGGEDVAGLAAHADRAPQVALGGVELAHDPGLDRERLRGLVPRQMRDALQGVPHLLELLGVDVQVREPVRVDELVAPVVELLHEFEAPQQRGLGARIVLVGAVDRELPEVEPRLVVLRRMVAQHLGDLAAQVLGGADAALVDVQLRERQQRVHRRRPVLRGRVQIAGLQQQRLGFREDPHAPQHRSQRGQHLDAHFPVPRALRGDHCLPQQRHGLPVPPQLRERGREVVAGLARGIPVRGQAQVFEGLLRVRLRLVEVPGRERHRVRQRVRPHRVHRLVRLPSGLDAQFGDAREFRQLVQGVGERAPVRGVVAVAGVGEGDEAGEEPRDVRVAVPFEEGRHDVAVLQDREAARALRVPGDGLFAESLQRSGVEGVLGLPAGVFAHEVVEAVAAGPVLVDAVGGDEVGQESFGRFGLPCDEGAGEAFGEVRAGQVREVEVQQLLFGFECLVGQVERGGDGRRGVAFDGEAGEPVVAGEGGRGLGEGGAGLGVEVGADDAQGERQAAAEVGDALGRNGFARDPVGADEAFEEAHGFAAVEGADGDLPDVVGRGEVGEAAAARDDRDAAGRGGQQRQHLRGVAGVVEDEQRPGVGEAGAQQRGGFVEVGRDGLGRDAECPEEPGERVQWRERGCAVEAAEVDVELPVREVLAHEVRPVERERGLAGAADPGDDRDLRPGAEEPVEDGEFR</sequence>